<evidence type="ECO:0000313" key="5">
    <source>
        <dbReference type="EMBL" id="SCW75747.1"/>
    </source>
</evidence>
<dbReference type="Gene3D" id="1.10.10.10">
    <property type="entry name" value="Winged helix-like DNA-binding domain superfamily/Winged helix DNA-binding domain"/>
    <property type="match status" value="1"/>
</dbReference>
<dbReference type="PANTHER" id="PTHR43132:SF6">
    <property type="entry name" value="HTH-TYPE TRANSCRIPTIONAL REPRESSOR CZRA"/>
    <property type="match status" value="1"/>
</dbReference>
<dbReference type="AlphaFoldDB" id="A0A1G4T3I3"/>
<dbReference type="InterPro" id="IPR036388">
    <property type="entry name" value="WH-like_DNA-bd_sf"/>
</dbReference>
<dbReference type="InterPro" id="IPR036390">
    <property type="entry name" value="WH_DNA-bd_sf"/>
</dbReference>
<dbReference type="SUPFAM" id="SSF46785">
    <property type="entry name" value="Winged helix' DNA-binding domain"/>
    <property type="match status" value="1"/>
</dbReference>
<keyword evidence="3" id="KW-0804">Transcription</keyword>
<dbReference type="GO" id="GO:0003677">
    <property type="term" value="F:DNA binding"/>
    <property type="evidence" value="ECO:0007669"/>
    <property type="project" value="UniProtKB-KW"/>
</dbReference>
<accession>A0A1G4T3I3</accession>
<dbReference type="Pfam" id="PF01022">
    <property type="entry name" value="HTH_5"/>
    <property type="match status" value="1"/>
</dbReference>
<evidence type="ECO:0000256" key="3">
    <source>
        <dbReference type="ARBA" id="ARBA00023163"/>
    </source>
</evidence>
<dbReference type="EMBL" id="FMTS01000006">
    <property type="protein sequence ID" value="SCW75747.1"/>
    <property type="molecule type" value="Genomic_DNA"/>
</dbReference>
<gene>
    <name evidence="5" type="ORF">SAMN02927928_3203</name>
</gene>
<evidence type="ECO:0000256" key="2">
    <source>
        <dbReference type="ARBA" id="ARBA00023125"/>
    </source>
</evidence>
<dbReference type="SMART" id="SM00418">
    <property type="entry name" value="HTH_ARSR"/>
    <property type="match status" value="1"/>
</dbReference>
<dbReference type="InterPro" id="IPR011991">
    <property type="entry name" value="ArsR-like_HTH"/>
</dbReference>
<dbReference type="PRINTS" id="PR00778">
    <property type="entry name" value="HTHARSR"/>
</dbReference>
<organism evidence="5 6">
    <name type="scientific">Asticcacaulis taihuensis</name>
    <dbReference type="NCBI Taxonomy" id="260084"/>
    <lineage>
        <taxon>Bacteria</taxon>
        <taxon>Pseudomonadati</taxon>
        <taxon>Pseudomonadota</taxon>
        <taxon>Alphaproteobacteria</taxon>
        <taxon>Caulobacterales</taxon>
        <taxon>Caulobacteraceae</taxon>
        <taxon>Asticcacaulis</taxon>
    </lineage>
</organism>
<dbReference type="InterPro" id="IPR001845">
    <property type="entry name" value="HTH_ArsR_DNA-bd_dom"/>
</dbReference>
<keyword evidence="6" id="KW-1185">Reference proteome</keyword>
<dbReference type="InterPro" id="IPR051011">
    <property type="entry name" value="Metal_resp_trans_reg"/>
</dbReference>
<proteinExistence type="predicted"/>
<name>A0A1G4T3I3_9CAUL</name>
<reference evidence="6" key="1">
    <citation type="submission" date="2016-10" db="EMBL/GenBank/DDBJ databases">
        <authorList>
            <person name="Varghese N."/>
            <person name="Submissions S."/>
        </authorList>
    </citation>
    <scope>NUCLEOTIDE SEQUENCE [LARGE SCALE GENOMIC DNA]</scope>
    <source>
        <strain evidence="6">CGMCC 1.3431</strain>
    </source>
</reference>
<protein>
    <submittedName>
        <fullName evidence="5">Transcriptional regulator, ArsR family</fullName>
    </submittedName>
</protein>
<dbReference type="GO" id="GO:0003700">
    <property type="term" value="F:DNA-binding transcription factor activity"/>
    <property type="evidence" value="ECO:0007669"/>
    <property type="project" value="InterPro"/>
</dbReference>
<dbReference type="NCBIfam" id="NF033788">
    <property type="entry name" value="HTH_metalloreg"/>
    <property type="match status" value="1"/>
</dbReference>
<dbReference type="PROSITE" id="PS50987">
    <property type="entry name" value="HTH_ARSR_2"/>
    <property type="match status" value="1"/>
</dbReference>
<dbReference type="STRING" id="260084.SAMN02927928_3203"/>
<dbReference type="RefSeq" id="WP_090649990.1">
    <property type="nucleotide sequence ID" value="NZ_CBCRYE010000005.1"/>
</dbReference>
<dbReference type="OrthoDB" id="194599at2"/>
<keyword evidence="1" id="KW-0805">Transcription regulation</keyword>
<evidence type="ECO:0000256" key="1">
    <source>
        <dbReference type="ARBA" id="ARBA00023015"/>
    </source>
</evidence>
<dbReference type="CDD" id="cd00090">
    <property type="entry name" value="HTH_ARSR"/>
    <property type="match status" value="1"/>
</dbReference>
<keyword evidence="2" id="KW-0238">DNA-binding</keyword>
<evidence type="ECO:0000313" key="6">
    <source>
        <dbReference type="Proteomes" id="UP000199150"/>
    </source>
</evidence>
<dbReference type="PANTHER" id="PTHR43132">
    <property type="entry name" value="ARSENICAL RESISTANCE OPERON REPRESSOR ARSR-RELATED"/>
    <property type="match status" value="1"/>
</dbReference>
<feature type="domain" description="HTH arsR-type" evidence="4">
    <location>
        <begin position="9"/>
        <end position="105"/>
    </location>
</feature>
<dbReference type="Proteomes" id="UP000199150">
    <property type="component" value="Unassembled WGS sequence"/>
</dbReference>
<sequence>MTRPVSPMTLAASAQKASRLLKMMASEQRLMILCKLSEGEQSAGELTELVGLSQGAASQHLQKMRAEGLVGTRRDAQTIYYHLADEGAGQVIDLLCRIYGEAEKA</sequence>
<evidence type="ECO:0000259" key="4">
    <source>
        <dbReference type="PROSITE" id="PS50987"/>
    </source>
</evidence>